<comment type="caution">
    <text evidence="2">The sequence shown here is derived from an EMBL/GenBank/DDBJ whole genome shotgun (WGS) entry which is preliminary data.</text>
</comment>
<reference evidence="2 3" key="1">
    <citation type="journal article" date="2016" name="MBio">
        <title>Lateral Gene Transfer in a Heavy Metal-Contaminated-Groundwater Microbial Community.</title>
        <authorList>
            <person name="Hemme C.L."/>
            <person name="Green S.J."/>
            <person name="Rishishwar L."/>
            <person name="Prakash O."/>
            <person name="Pettenato A."/>
            <person name="Chakraborty R."/>
            <person name="Deutschbauer A.M."/>
            <person name="Van Nostrand J.D."/>
            <person name="Wu L."/>
            <person name="He Z."/>
            <person name="Jordan I.K."/>
            <person name="Hazen T.C."/>
            <person name="Arkin A.P."/>
            <person name="Kostka J.E."/>
            <person name="Zhou J."/>
        </authorList>
    </citation>
    <scope>NUCLEOTIDE SEQUENCE [LARGE SCALE GENOMIC DNA]</scope>
    <source>
        <strain evidence="2 3">FW104-T7</strain>
    </source>
</reference>
<sequence length="85" mass="8953">MSRKSIQVASKRNTTSRLFGPGKGKSLGRGMTSETIADDIAAFKKRGGRIEVLGNTPSRTRAKASAFRSKDNPQTATAGKASARG</sequence>
<dbReference type="Proteomes" id="UP000076131">
    <property type="component" value="Unassembled WGS sequence"/>
</dbReference>
<accession>A0A154QMC5</accession>
<evidence type="ECO:0000256" key="1">
    <source>
        <dbReference type="SAM" id="MobiDB-lite"/>
    </source>
</evidence>
<keyword evidence="3" id="KW-1185">Reference proteome</keyword>
<evidence type="ECO:0000313" key="2">
    <source>
        <dbReference type="EMBL" id="KZC24926.1"/>
    </source>
</evidence>
<evidence type="ECO:0000313" key="3">
    <source>
        <dbReference type="Proteomes" id="UP000076131"/>
    </source>
</evidence>
<dbReference type="RefSeq" id="WP_008437417.1">
    <property type="nucleotide sequence ID" value="NZ_LVJS01000016.1"/>
</dbReference>
<organism evidence="2 3">
    <name type="scientific">Rhodanobacter thiooxydans</name>
    <dbReference type="NCBI Taxonomy" id="416169"/>
    <lineage>
        <taxon>Bacteria</taxon>
        <taxon>Pseudomonadati</taxon>
        <taxon>Pseudomonadota</taxon>
        <taxon>Gammaproteobacteria</taxon>
        <taxon>Lysobacterales</taxon>
        <taxon>Rhodanobacteraceae</taxon>
        <taxon>Rhodanobacter</taxon>
    </lineage>
</organism>
<feature type="region of interest" description="Disordered" evidence="1">
    <location>
        <begin position="56"/>
        <end position="85"/>
    </location>
</feature>
<protein>
    <submittedName>
        <fullName evidence="2">Uncharacterized protein</fullName>
    </submittedName>
</protein>
<dbReference type="EMBL" id="LVJS01000016">
    <property type="protein sequence ID" value="KZC24926.1"/>
    <property type="molecule type" value="Genomic_DNA"/>
</dbReference>
<dbReference type="AlphaFoldDB" id="A0A154QMC5"/>
<proteinExistence type="predicted"/>
<feature type="region of interest" description="Disordered" evidence="1">
    <location>
        <begin position="1"/>
        <end position="32"/>
    </location>
</feature>
<name>A0A154QMC5_9GAMM</name>
<gene>
    <name evidence="2" type="ORF">RHOFW104T7_06205</name>
</gene>
<feature type="compositionally biased region" description="Polar residues" evidence="1">
    <location>
        <begin position="1"/>
        <end position="17"/>
    </location>
</feature>